<sequence length="677" mass="77447">MQSSDFKSEDCRSIVRVFVFLLLWNSLSFKVMIQLKSLVYQWVLFCFFSLFHNQALVRGRVHSLDHSKRGHSARMWSEWSQWSHCSRSCGGGVRQKTRACVRRTHGLRLSNDECLGQDINYELCSTNVCQDQKGFLDVQCSQKNGQTILGKRIDDWIPYRHRKNPCELQCWPRDRSLVHSFGKVVDGTECAASHITDSAVCINGRCTQVDCAGRLGSRSHRDRCGVCQGDNSTCVRYHNTLYGRPRYKTRGGSARDPNELDYISIFSIPAGAMHISVSENSKTNFLVLVDHMGNYLINGNRKVQSPGRILVHGSEFKYNRTANGRETLSCEGPTKFIVKVMVTGSGDIPTVHYEYWISTIRPIDQSRSQPLIQTNNHSLLHNLVETSSPDTKISPKLSSHGYKSFYHRNEILESVPSWSIKRHKILKPSLVKQFTNADSSAGKWRNGTNDDRLRHLETFNRNSFGTSVPTTTKSDYGTERYSDFERPNGTSSFTRQSRLVTNYEDRIRTFKVAETTPGVRRADSGRQIVPPKIKPKVESRVKRKRKSHRSGHCPPCIRNKQQTKSFCISDFVIRTTLLASETHHGSTRFEFDVIQSFKNSIPMLSREYVWTPDIHCPCPKLRVGKEYIVMGRLGVLGGRRESQLIVDRDSFVRKYTQKRAGAIQRLVRDRHSVCSKY</sequence>
<dbReference type="GO" id="GO:0005576">
    <property type="term" value="C:extracellular region"/>
    <property type="evidence" value="ECO:0007669"/>
    <property type="project" value="UniProtKB-SubCell"/>
</dbReference>
<dbReference type="SMART" id="SM00643">
    <property type="entry name" value="C345C"/>
    <property type="match status" value="1"/>
</dbReference>
<feature type="compositionally biased region" description="Basic residues" evidence="5">
    <location>
        <begin position="541"/>
        <end position="551"/>
    </location>
</feature>
<keyword evidence="6" id="KW-1133">Transmembrane helix</keyword>
<dbReference type="Pfam" id="PF00090">
    <property type="entry name" value="TSP_1"/>
    <property type="match status" value="1"/>
</dbReference>
<dbReference type="InterPro" id="IPR018933">
    <property type="entry name" value="Netrin_module_non-TIMP"/>
</dbReference>
<dbReference type="SMART" id="SM00209">
    <property type="entry name" value="TSP1"/>
    <property type="match status" value="1"/>
</dbReference>
<feature type="compositionally biased region" description="Polar residues" evidence="5">
    <location>
        <begin position="462"/>
        <end position="475"/>
    </location>
</feature>
<feature type="transmembrane region" description="Helical" evidence="6">
    <location>
        <begin position="14"/>
        <end position="33"/>
    </location>
</feature>
<dbReference type="SUPFAM" id="SSF50242">
    <property type="entry name" value="TIMP-like"/>
    <property type="match status" value="1"/>
</dbReference>
<gene>
    <name evidence="8" type="ORF">JTE90_001592</name>
</gene>
<dbReference type="InterPro" id="IPR008993">
    <property type="entry name" value="TIMP-like_OB-fold"/>
</dbReference>
<feature type="compositionally biased region" description="Basic and acidic residues" evidence="5">
    <location>
        <begin position="476"/>
        <end position="486"/>
    </location>
</feature>
<keyword evidence="3 4" id="KW-1015">Disulfide bond</keyword>
<feature type="disulfide bond" evidence="4">
    <location>
        <begin position="100"/>
        <end position="114"/>
    </location>
</feature>
<dbReference type="GO" id="GO:0004222">
    <property type="term" value="F:metalloendopeptidase activity"/>
    <property type="evidence" value="ECO:0007669"/>
    <property type="project" value="TreeGrafter"/>
</dbReference>
<dbReference type="SUPFAM" id="SSF82895">
    <property type="entry name" value="TSP-1 type 1 repeat"/>
    <property type="match status" value="1"/>
</dbReference>
<dbReference type="InterPro" id="IPR050439">
    <property type="entry name" value="ADAMTS_ADAMTS-like"/>
</dbReference>
<dbReference type="InterPro" id="IPR000884">
    <property type="entry name" value="TSP1_rpt"/>
</dbReference>
<keyword evidence="6" id="KW-0472">Membrane</keyword>
<dbReference type="InterPro" id="IPR013273">
    <property type="entry name" value="ADAMTS/ADAMTS-like"/>
</dbReference>
<feature type="domain" description="NTR" evidence="7">
    <location>
        <begin position="553"/>
        <end position="674"/>
    </location>
</feature>
<feature type="disulfide bond" evidence="4">
    <location>
        <begin position="89"/>
        <end position="129"/>
    </location>
</feature>
<evidence type="ECO:0000259" key="7">
    <source>
        <dbReference type="PROSITE" id="PS50189"/>
    </source>
</evidence>
<dbReference type="InterPro" id="IPR036383">
    <property type="entry name" value="TSP1_rpt_sf"/>
</dbReference>
<dbReference type="Pfam" id="PF19236">
    <property type="entry name" value="ADAMTS_CR_3"/>
    <property type="match status" value="1"/>
</dbReference>
<feature type="region of interest" description="Disordered" evidence="5">
    <location>
        <begin position="462"/>
        <end position="492"/>
    </location>
</feature>
<keyword evidence="2" id="KW-0964">Secreted</keyword>
<evidence type="ECO:0000256" key="5">
    <source>
        <dbReference type="SAM" id="MobiDB-lite"/>
    </source>
</evidence>
<dbReference type="PANTHER" id="PTHR13723">
    <property type="entry name" value="ADAMTS A DISINTEGRIN AND METALLOPROTEASE WITH THROMBOSPONDIN MOTIFS PROTEASE"/>
    <property type="match status" value="1"/>
</dbReference>
<dbReference type="PRINTS" id="PR01857">
    <property type="entry name" value="ADAMTSFAMILY"/>
</dbReference>
<keyword evidence="6" id="KW-0812">Transmembrane</keyword>
<feature type="region of interest" description="Disordered" evidence="5">
    <location>
        <begin position="537"/>
        <end position="557"/>
    </location>
</feature>
<comment type="subcellular location">
    <subcellularLocation>
        <location evidence="1">Secreted</location>
    </subcellularLocation>
</comment>
<evidence type="ECO:0000313" key="8">
    <source>
        <dbReference type="EMBL" id="KAG8197663.1"/>
    </source>
</evidence>
<evidence type="ECO:0000256" key="4">
    <source>
        <dbReference type="PIRSR" id="PIRSR613273-3"/>
    </source>
</evidence>
<organism evidence="8 9">
    <name type="scientific">Oedothorax gibbosus</name>
    <dbReference type="NCBI Taxonomy" id="931172"/>
    <lineage>
        <taxon>Eukaryota</taxon>
        <taxon>Metazoa</taxon>
        <taxon>Ecdysozoa</taxon>
        <taxon>Arthropoda</taxon>
        <taxon>Chelicerata</taxon>
        <taxon>Arachnida</taxon>
        <taxon>Araneae</taxon>
        <taxon>Araneomorphae</taxon>
        <taxon>Entelegynae</taxon>
        <taxon>Araneoidea</taxon>
        <taxon>Linyphiidae</taxon>
        <taxon>Erigoninae</taxon>
        <taxon>Oedothorax</taxon>
    </lineage>
</organism>
<evidence type="ECO:0000256" key="2">
    <source>
        <dbReference type="ARBA" id="ARBA00022525"/>
    </source>
</evidence>
<dbReference type="Proteomes" id="UP000827092">
    <property type="component" value="Unassembled WGS sequence"/>
</dbReference>
<proteinExistence type="predicted"/>
<keyword evidence="9" id="KW-1185">Reference proteome</keyword>
<dbReference type="PROSITE" id="PS50189">
    <property type="entry name" value="NTR"/>
    <property type="match status" value="1"/>
</dbReference>
<dbReference type="InterPro" id="IPR001134">
    <property type="entry name" value="Netrin_domain"/>
</dbReference>
<evidence type="ECO:0000256" key="3">
    <source>
        <dbReference type="ARBA" id="ARBA00023157"/>
    </source>
</evidence>
<reference evidence="8 9" key="1">
    <citation type="journal article" date="2022" name="Nat. Ecol. Evol.">
        <title>A masculinizing supergene underlies an exaggerated male reproductive morph in a spider.</title>
        <authorList>
            <person name="Hendrickx F."/>
            <person name="De Corte Z."/>
            <person name="Sonet G."/>
            <person name="Van Belleghem S.M."/>
            <person name="Kostlbacher S."/>
            <person name="Vangestel C."/>
        </authorList>
    </citation>
    <scope>NUCLEOTIDE SEQUENCE [LARGE SCALE GENOMIC DNA]</scope>
    <source>
        <strain evidence="8">W744_W776</strain>
    </source>
</reference>
<protein>
    <recommendedName>
        <fullName evidence="7">NTR domain-containing protein</fullName>
    </recommendedName>
</protein>
<dbReference type="GO" id="GO:0031012">
    <property type="term" value="C:extracellular matrix"/>
    <property type="evidence" value="ECO:0007669"/>
    <property type="project" value="TreeGrafter"/>
</dbReference>
<feature type="disulfide bond" evidence="4">
    <location>
        <begin position="85"/>
        <end position="124"/>
    </location>
</feature>
<comment type="caution">
    <text evidence="8">The sequence shown here is derived from an EMBL/GenBank/DDBJ whole genome shotgun (WGS) entry which is preliminary data.</text>
</comment>
<dbReference type="PROSITE" id="PS50092">
    <property type="entry name" value="TSP1"/>
    <property type="match status" value="1"/>
</dbReference>
<dbReference type="Gene3D" id="2.20.100.10">
    <property type="entry name" value="Thrombospondin type-1 (TSP1) repeat"/>
    <property type="match status" value="1"/>
</dbReference>
<evidence type="ECO:0000313" key="9">
    <source>
        <dbReference type="Proteomes" id="UP000827092"/>
    </source>
</evidence>
<dbReference type="PANTHER" id="PTHR13723:SF281">
    <property type="entry name" value="PAPILIN"/>
    <property type="match status" value="1"/>
</dbReference>
<evidence type="ECO:0000256" key="6">
    <source>
        <dbReference type="SAM" id="Phobius"/>
    </source>
</evidence>
<evidence type="ECO:0000256" key="1">
    <source>
        <dbReference type="ARBA" id="ARBA00004613"/>
    </source>
</evidence>
<dbReference type="Gene3D" id="2.40.50.120">
    <property type="match status" value="1"/>
</dbReference>
<dbReference type="InterPro" id="IPR045371">
    <property type="entry name" value="ADAMTS_CR_3"/>
</dbReference>
<dbReference type="InterPro" id="IPR010294">
    <property type="entry name" value="ADAMTS_spacer1"/>
</dbReference>
<dbReference type="AlphaFoldDB" id="A0AAV6VNP9"/>
<dbReference type="Pfam" id="PF05986">
    <property type="entry name" value="ADAMTS_spacer1"/>
    <property type="match status" value="1"/>
</dbReference>
<dbReference type="GO" id="GO:0006508">
    <property type="term" value="P:proteolysis"/>
    <property type="evidence" value="ECO:0007669"/>
    <property type="project" value="TreeGrafter"/>
</dbReference>
<dbReference type="GO" id="GO:0030198">
    <property type="term" value="P:extracellular matrix organization"/>
    <property type="evidence" value="ECO:0007669"/>
    <property type="project" value="InterPro"/>
</dbReference>
<dbReference type="EMBL" id="JAFNEN010000052">
    <property type="protein sequence ID" value="KAG8197663.1"/>
    <property type="molecule type" value="Genomic_DNA"/>
</dbReference>
<dbReference type="Pfam" id="PF01759">
    <property type="entry name" value="NTR"/>
    <property type="match status" value="1"/>
</dbReference>
<dbReference type="Gene3D" id="2.60.120.830">
    <property type="match status" value="1"/>
</dbReference>
<accession>A0AAV6VNP9</accession>
<name>A0AAV6VNP9_9ARAC</name>